<dbReference type="Pfam" id="PF07727">
    <property type="entry name" value="RVT_2"/>
    <property type="match status" value="1"/>
</dbReference>
<name>A0A8K0GGB9_IGNLU</name>
<reference evidence="2" key="1">
    <citation type="submission" date="2019-08" db="EMBL/GenBank/DDBJ databases">
        <title>The genome of the North American firefly Photinus pyralis.</title>
        <authorList>
            <consortium name="Photinus pyralis genome working group"/>
            <person name="Fallon T.R."/>
            <person name="Sander Lower S.E."/>
            <person name="Weng J.-K."/>
        </authorList>
    </citation>
    <scope>NUCLEOTIDE SEQUENCE</scope>
    <source>
        <strain evidence="2">TRF0915ILg1</strain>
        <tissue evidence="2">Whole body</tissue>
    </source>
</reference>
<dbReference type="EMBL" id="VTPC01003319">
    <property type="protein sequence ID" value="KAF2898724.1"/>
    <property type="molecule type" value="Genomic_DNA"/>
</dbReference>
<dbReference type="InterPro" id="IPR013103">
    <property type="entry name" value="RVT_2"/>
</dbReference>
<comment type="caution">
    <text evidence="2">The sequence shown here is derived from an EMBL/GenBank/DDBJ whole genome shotgun (WGS) entry which is preliminary data.</text>
</comment>
<accession>A0A8K0GGB9</accession>
<dbReference type="Proteomes" id="UP000801492">
    <property type="component" value="Unassembled WGS sequence"/>
</dbReference>
<protein>
    <recommendedName>
        <fullName evidence="1">Reverse transcriptase Ty1/copia-type domain-containing protein</fullName>
    </recommendedName>
</protein>
<gene>
    <name evidence="2" type="ORF">ILUMI_07451</name>
</gene>
<dbReference type="OrthoDB" id="6746693at2759"/>
<feature type="domain" description="Reverse transcriptase Ty1/copia-type" evidence="1">
    <location>
        <begin position="2"/>
        <end position="110"/>
    </location>
</feature>
<dbReference type="AlphaFoldDB" id="A0A8K0GGB9"/>
<evidence type="ECO:0000313" key="2">
    <source>
        <dbReference type="EMBL" id="KAF2898724.1"/>
    </source>
</evidence>
<sequence>MQQPERYENNTDQVWNIKRSLYGLKQGPRCWRKRFGTYLSSVKFRSSQADPCLYIRVKKGEKVIVVLFVDDRMVMTADKEEANILIQKLKREFKITAKPASYFLGMKFERFDDGPFKIC</sequence>
<proteinExistence type="predicted"/>
<evidence type="ECO:0000259" key="1">
    <source>
        <dbReference type="Pfam" id="PF07727"/>
    </source>
</evidence>
<organism evidence="2 3">
    <name type="scientific">Ignelater luminosus</name>
    <name type="common">Cucubano</name>
    <name type="synonym">Pyrophorus luminosus</name>
    <dbReference type="NCBI Taxonomy" id="2038154"/>
    <lineage>
        <taxon>Eukaryota</taxon>
        <taxon>Metazoa</taxon>
        <taxon>Ecdysozoa</taxon>
        <taxon>Arthropoda</taxon>
        <taxon>Hexapoda</taxon>
        <taxon>Insecta</taxon>
        <taxon>Pterygota</taxon>
        <taxon>Neoptera</taxon>
        <taxon>Endopterygota</taxon>
        <taxon>Coleoptera</taxon>
        <taxon>Polyphaga</taxon>
        <taxon>Elateriformia</taxon>
        <taxon>Elateroidea</taxon>
        <taxon>Elateridae</taxon>
        <taxon>Agrypninae</taxon>
        <taxon>Pyrophorini</taxon>
        <taxon>Ignelater</taxon>
    </lineage>
</organism>
<keyword evidence="3" id="KW-1185">Reference proteome</keyword>
<evidence type="ECO:0000313" key="3">
    <source>
        <dbReference type="Proteomes" id="UP000801492"/>
    </source>
</evidence>